<dbReference type="EMBL" id="GBXM01095201">
    <property type="protein sequence ID" value="JAH13376.1"/>
    <property type="molecule type" value="Transcribed_RNA"/>
</dbReference>
<reference evidence="1" key="2">
    <citation type="journal article" date="2015" name="Fish Shellfish Immunol.">
        <title>Early steps in the European eel (Anguilla anguilla)-Vibrio vulnificus interaction in the gills: Role of the RtxA13 toxin.</title>
        <authorList>
            <person name="Callol A."/>
            <person name="Pajuelo D."/>
            <person name="Ebbesson L."/>
            <person name="Teles M."/>
            <person name="MacKenzie S."/>
            <person name="Amaro C."/>
        </authorList>
    </citation>
    <scope>NUCLEOTIDE SEQUENCE</scope>
</reference>
<name>A0A0E9Q927_ANGAN</name>
<protein>
    <submittedName>
        <fullName evidence="1">Uncharacterized protein</fullName>
    </submittedName>
</protein>
<reference evidence="1" key="1">
    <citation type="submission" date="2014-11" db="EMBL/GenBank/DDBJ databases">
        <authorList>
            <person name="Amaro Gonzalez C."/>
        </authorList>
    </citation>
    <scope>NUCLEOTIDE SEQUENCE</scope>
</reference>
<dbReference type="AlphaFoldDB" id="A0A0E9Q927"/>
<accession>A0A0E9Q927</accession>
<proteinExistence type="predicted"/>
<organism evidence="1">
    <name type="scientific">Anguilla anguilla</name>
    <name type="common">European freshwater eel</name>
    <name type="synonym">Muraena anguilla</name>
    <dbReference type="NCBI Taxonomy" id="7936"/>
    <lineage>
        <taxon>Eukaryota</taxon>
        <taxon>Metazoa</taxon>
        <taxon>Chordata</taxon>
        <taxon>Craniata</taxon>
        <taxon>Vertebrata</taxon>
        <taxon>Euteleostomi</taxon>
        <taxon>Actinopterygii</taxon>
        <taxon>Neopterygii</taxon>
        <taxon>Teleostei</taxon>
        <taxon>Anguilliformes</taxon>
        <taxon>Anguillidae</taxon>
        <taxon>Anguilla</taxon>
    </lineage>
</organism>
<sequence length="65" mass="6869">MASMDCLVLGESTASHFGLFFPHPQNQYVAAVVPACLKHGKLGYSAGCIKATMSTGALVRLQQSQ</sequence>
<evidence type="ECO:0000313" key="1">
    <source>
        <dbReference type="EMBL" id="JAH13376.1"/>
    </source>
</evidence>